<dbReference type="PANTHER" id="PTHR12203:SF35">
    <property type="entry name" value="PROTEIN O-GLUCOSYLTRANSFERASE 1"/>
    <property type="match status" value="1"/>
</dbReference>
<keyword evidence="2" id="KW-0808">Transferase</keyword>
<sequence>MIAFIFDLYLVKQGRFSQPFVSSSIFPCPYSESTDMLFEPLKQTGGMIAHKAFGMHRIARYLSSFQLLCLLALAFFLLSSRSVYDGGSSSGTGTSYFSGLFETRHPIERLILEWTRKHQEFVRRQSKTPEEAIKAYKKRYKRNPPPGFARWAKYAIAQNSSVIDDFDIIEERIAPFREITPFDLWRRIRLFQDTAGSFGTVTIADGKSRGDDRLPRSIEDIIDQLPDIELLYTWLDEPRVIGIDTGNNKIEVEELKGKDAWSILTEKCHFTPESERQWKGRTDPKIKYVDDPKKALDICSHPEYRDKHGFFNSPSNFPSVRNLVPVFACATMSTMSDIIAPGLDYINPGYLGDKNGDPVPYSEKKAQMYWKAWSTGSEFKLDTYKTNHRVRFVEKFGKHPMFNIGFSRYVQCGDICSKLEELVGLVPNDDAKVGFQYKFAMDIDGNGYSGRYYRLLQSNCLVFKQTMWEQWHDDRLFPWVHYIPVSLGLDELESMVDYFANDPKGIVYGEKIAEQGKLWSKQVLRPVDITIYTYRLLLEYADLFDEKRVVKEPM</sequence>
<dbReference type="Proteomes" id="UP001375240">
    <property type="component" value="Unassembled WGS sequence"/>
</dbReference>
<accession>A0AAV9V4C8</accession>
<dbReference type="EMBL" id="JAVHNQ010000002">
    <property type="protein sequence ID" value="KAK6354712.1"/>
    <property type="molecule type" value="Genomic_DNA"/>
</dbReference>
<gene>
    <name evidence="4" type="primary">CAP2_3</name>
    <name evidence="4" type="ORF">TWF696_003851</name>
</gene>
<name>A0AAV9V4C8_9PEZI</name>
<comment type="caution">
    <text evidence="4">The sequence shown here is derived from an EMBL/GenBank/DDBJ whole genome shotgun (WGS) entry which is preliminary data.</text>
</comment>
<feature type="domain" description="Glycosyl transferase CAP10" evidence="3">
    <location>
        <begin position="303"/>
        <end position="547"/>
    </location>
</feature>
<dbReference type="PANTHER" id="PTHR12203">
    <property type="entry name" value="KDEL LYS-ASP-GLU-LEU CONTAINING - RELATED"/>
    <property type="match status" value="1"/>
</dbReference>
<dbReference type="GO" id="GO:0016740">
    <property type="term" value="F:transferase activity"/>
    <property type="evidence" value="ECO:0007669"/>
    <property type="project" value="UniProtKB-KW"/>
</dbReference>
<comment type="similarity">
    <text evidence="1">Belongs to the glycosyltransferase 90 family.</text>
</comment>
<evidence type="ECO:0000259" key="3">
    <source>
        <dbReference type="SMART" id="SM00672"/>
    </source>
</evidence>
<dbReference type="InterPro" id="IPR051091">
    <property type="entry name" value="O-Glucosyltr/Glycosyltrsf_90"/>
</dbReference>
<evidence type="ECO:0000256" key="1">
    <source>
        <dbReference type="ARBA" id="ARBA00010118"/>
    </source>
</evidence>
<reference evidence="4 5" key="1">
    <citation type="submission" date="2019-10" db="EMBL/GenBank/DDBJ databases">
        <authorList>
            <person name="Palmer J.M."/>
        </authorList>
    </citation>
    <scope>NUCLEOTIDE SEQUENCE [LARGE SCALE GENOMIC DNA]</scope>
    <source>
        <strain evidence="4 5">TWF696</strain>
    </source>
</reference>
<organism evidence="4 5">
    <name type="scientific">Orbilia brochopaga</name>
    <dbReference type="NCBI Taxonomy" id="3140254"/>
    <lineage>
        <taxon>Eukaryota</taxon>
        <taxon>Fungi</taxon>
        <taxon>Dikarya</taxon>
        <taxon>Ascomycota</taxon>
        <taxon>Pezizomycotina</taxon>
        <taxon>Orbiliomycetes</taxon>
        <taxon>Orbiliales</taxon>
        <taxon>Orbiliaceae</taxon>
        <taxon>Orbilia</taxon>
    </lineage>
</organism>
<evidence type="ECO:0000313" key="4">
    <source>
        <dbReference type="EMBL" id="KAK6354712.1"/>
    </source>
</evidence>
<evidence type="ECO:0000313" key="5">
    <source>
        <dbReference type="Proteomes" id="UP001375240"/>
    </source>
</evidence>
<dbReference type="AlphaFoldDB" id="A0AAV9V4C8"/>
<proteinExistence type="inferred from homology"/>
<dbReference type="InterPro" id="IPR006598">
    <property type="entry name" value="CAP10"/>
</dbReference>
<dbReference type="Pfam" id="PF05686">
    <property type="entry name" value="Glyco_transf_90"/>
    <property type="match status" value="1"/>
</dbReference>
<evidence type="ECO:0000256" key="2">
    <source>
        <dbReference type="ARBA" id="ARBA00022679"/>
    </source>
</evidence>
<keyword evidence="5" id="KW-1185">Reference proteome</keyword>
<dbReference type="SMART" id="SM00672">
    <property type="entry name" value="CAP10"/>
    <property type="match status" value="1"/>
</dbReference>
<protein>
    <submittedName>
        <fullName evidence="4">F-actin-capping protein subunit beta</fullName>
    </submittedName>
</protein>